<comment type="caution">
    <text evidence="1">The sequence shown here is derived from an EMBL/GenBank/DDBJ whole genome shotgun (WGS) entry which is preliminary data.</text>
</comment>
<sequence>MKLRRTFVYRSDCIPAVRSRNSSLRKRKKSTLQKHWVRLKRFVVARLARLADQLGLLRQHVDRLSVQVNALQNRVDALTPAQGGIVSFLRARVGTLATIETPAGTLFGTIILVGEDFVQLREADGSIVFVPLRNVLSVV</sequence>
<accession>A0ABS4FGK7</accession>
<dbReference type="Proteomes" id="UP000706926">
    <property type="component" value="Unassembled WGS sequence"/>
</dbReference>
<dbReference type="EMBL" id="JAGGKI010000013">
    <property type="protein sequence ID" value="MBP1895384.1"/>
    <property type="molecule type" value="Genomic_DNA"/>
</dbReference>
<protein>
    <recommendedName>
        <fullName evidence="3">DUF2642 domain-containing protein</fullName>
    </recommendedName>
</protein>
<keyword evidence="2" id="KW-1185">Reference proteome</keyword>
<evidence type="ECO:0000313" key="2">
    <source>
        <dbReference type="Proteomes" id="UP000706926"/>
    </source>
</evidence>
<dbReference type="RefSeq" id="WP_210095310.1">
    <property type="nucleotide sequence ID" value="NZ_DMBX01000008.1"/>
</dbReference>
<evidence type="ECO:0008006" key="3">
    <source>
        <dbReference type="Google" id="ProtNLM"/>
    </source>
</evidence>
<dbReference type="GeneID" id="95406401"/>
<reference evidence="1 2" key="1">
    <citation type="submission" date="2021-03" db="EMBL/GenBank/DDBJ databases">
        <title>Genomic Encyclopedia of Type Strains, Phase IV (KMG-IV): sequencing the most valuable type-strain genomes for metagenomic binning, comparative biology and taxonomic classification.</title>
        <authorList>
            <person name="Goeker M."/>
        </authorList>
    </citation>
    <scope>NUCLEOTIDE SEQUENCE [LARGE SCALE GENOMIC DNA]</scope>
    <source>
        <strain evidence="1 2">DSM 15596</strain>
    </source>
</reference>
<name>A0ABS4FGK7_9BACL</name>
<organism evidence="1 2">
    <name type="scientific">Paenibacillus lactis</name>
    <dbReference type="NCBI Taxonomy" id="228574"/>
    <lineage>
        <taxon>Bacteria</taxon>
        <taxon>Bacillati</taxon>
        <taxon>Bacillota</taxon>
        <taxon>Bacilli</taxon>
        <taxon>Bacillales</taxon>
        <taxon>Paenibacillaceae</taxon>
        <taxon>Paenibacillus</taxon>
    </lineage>
</organism>
<evidence type="ECO:0000313" key="1">
    <source>
        <dbReference type="EMBL" id="MBP1895384.1"/>
    </source>
</evidence>
<proteinExistence type="predicted"/>
<gene>
    <name evidence="1" type="ORF">J2Z18_004494</name>
</gene>